<reference evidence="2" key="1">
    <citation type="submission" date="2018-05" db="EMBL/GenBank/DDBJ databases">
        <title>Draft genome of Mucuna pruriens seed.</title>
        <authorList>
            <person name="Nnadi N.E."/>
            <person name="Vos R."/>
            <person name="Hasami M.H."/>
            <person name="Devisetty U.K."/>
            <person name="Aguiy J.C."/>
        </authorList>
    </citation>
    <scope>NUCLEOTIDE SEQUENCE [LARGE SCALE GENOMIC DNA]</scope>
    <source>
        <strain evidence="2">JCA_2017</strain>
    </source>
</reference>
<evidence type="ECO:0000313" key="2">
    <source>
        <dbReference type="EMBL" id="RDX75019.1"/>
    </source>
</evidence>
<organism evidence="2 3">
    <name type="scientific">Mucuna pruriens</name>
    <name type="common">Velvet bean</name>
    <name type="synonym">Dolichos pruriens</name>
    <dbReference type="NCBI Taxonomy" id="157652"/>
    <lineage>
        <taxon>Eukaryota</taxon>
        <taxon>Viridiplantae</taxon>
        <taxon>Streptophyta</taxon>
        <taxon>Embryophyta</taxon>
        <taxon>Tracheophyta</taxon>
        <taxon>Spermatophyta</taxon>
        <taxon>Magnoliopsida</taxon>
        <taxon>eudicotyledons</taxon>
        <taxon>Gunneridae</taxon>
        <taxon>Pentapetalae</taxon>
        <taxon>rosids</taxon>
        <taxon>fabids</taxon>
        <taxon>Fabales</taxon>
        <taxon>Fabaceae</taxon>
        <taxon>Papilionoideae</taxon>
        <taxon>50 kb inversion clade</taxon>
        <taxon>NPAAA clade</taxon>
        <taxon>indigoferoid/millettioid clade</taxon>
        <taxon>Phaseoleae</taxon>
        <taxon>Mucuna</taxon>
    </lineage>
</organism>
<comment type="caution">
    <text evidence="2">The sequence shown here is derived from an EMBL/GenBank/DDBJ whole genome shotgun (WGS) entry which is preliminary data.</text>
</comment>
<evidence type="ECO:0000259" key="1">
    <source>
        <dbReference type="Pfam" id="PF14416"/>
    </source>
</evidence>
<dbReference type="STRING" id="157652.A0A371F9Q4"/>
<dbReference type="EMBL" id="QJKJ01009973">
    <property type="protein sequence ID" value="RDX75019.1"/>
    <property type="molecule type" value="Genomic_DNA"/>
</dbReference>
<dbReference type="InterPro" id="IPR025846">
    <property type="entry name" value="TBL_N"/>
</dbReference>
<sequence length="124" mass="14457">MKVSSSSSLMRVKPRLSSYLFTLLAFILLASIIYGHDFVFVFAPSNNEQTLFSAPRVISSSEGCDVFNGKWVRDELTRPLYEESECPYIQPQLTCQKHGRPDKDYQRWRWQPHGCDLPTYVIRY</sequence>
<dbReference type="GO" id="GO:0016413">
    <property type="term" value="F:O-acetyltransferase activity"/>
    <property type="evidence" value="ECO:0007669"/>
    <property type="project" value="InterPro"/>
</dbReference>
<protein>
    <submittedName>
        <fullName evidence="2">Protein trichome birefringence-like 33</fullName>
    </submittedName>
</protein>
<feature type="non-terminal residue" evidence="2">
    <location>
        <position position="1"/>
    </location>
</feature>
<feature type="domain" description="Trichome birefringence-like N-terminal" evidence="1">
    <location>
        <begin position="63"/>
        <end position="116"/>
    </location>
</feature>
<dbReference type="InterPro" id="IPR029962">
    <property type="entry name" value="TBL"/>
</dbReference>
<evidence type="ECO:0000313" key="3">
    <source>
        <dbReference type="Proteomes" id="UP000257109"/>
    </source>
</evidence>
<dbReference type="Pfam" id="PF14416">
    <property type="entry name" value="PMR5N"/>
    <property type="match status" value="1"/>
</dbReference>
<name>A0A371F9Q4_MUCPR</name>
<gene>
    <name evidence="2" type="primary">TBL33</name>
    <name evidence="2" type="ORF">CR513_45153</name>
</gene>
<dbReference type="PANTHER" id="PTHR32285">
    <property type="entry name" value="PROTEIN TRICHOME BIREFRINGENCE-LIKE 9-RELATED"/>
    <property type="match status" value="1"/>
</dbReference>
<dbReference type="Proteomes" id="UP000257109">
    <property type="component" value="Unassembled WGS sequence"/>
</dbReference>
<dbReference type="PANTHER" id="PTHR32285:SF62">
    <property type="entry name" value="PROTEIN TRICHOME BIREFRINGENCE-LIKE 33"/>
    <property type="match status" value="1"/>
</dbReference>
<keyword evidence="3" id="KW-1185">Reference proteome</keyword>
<proteinExistence type="predicted"/>
<dbReference type="AlphaFoldDB" id="A0A371F9Q4"/>
<dbReference type="GO" id="GO:0005794">
    <property type="term" value="C:Golgi apparatus"/>
    <property type="evidence" value="ECO:0007669"/>
    <property type="project" value="TreeGrafter"/>
</dbReference>
<accession>A0A371F9Q4</accession>
<dbReference type="OrthoDB" id="1739662at2759"/>